<dbReference type="InterPro" id="IPR050152">
    <property type="entry name" value="ChlB/BchB/BchZ"/>
</dbReference>
<dbReference type="EMBL" id="MRCA01000008">
    <property type="protein sequence ID" value="OKH13021.1"/>
    <property type="molecule type" value="Genomic_DNA"/>
</dbReference>
<evidence type="ECO:0000256" key="3">
    <source>
        <dbReference type="ARBA" id="ARBA00011002"/>
    </source>
</evidence>
<evidence type="ECO:0000256" key="6">
    <source>
        <dbReference type="RuleBase" id="RU004021"/>
    </source>
</evidence>
<feature type="domain" description="Nitrogenase/oxidoreductase component 1" evidence="7">
    <location>
        <begin position="19"/>
        <end position="424"/>
    </location>
</feature>
<dbReference type="PANTHER" id="PTHR33712:SF7">
    <property type="entry name" value="LIGHT-INDEPENDENT PROTOCHLOROPHYLLIDE REDUCTASE SUBUNIT B"/>
    <property type="match status" value="1"/>
</dbReference>
<keyword evidence="5 6" id="KW-0535">Nitrogen fixation</keyword>
<dbReference type="CDD" id="cd01966">
    <property type="entry name" value="Nitrogenase_NifN_1"/>
    <property type="match status" value="1"/>
</dbReference>
<dbReference type="GO" id="GO:0065003">
    <property type="term" value="P:protein-containing complex assembly"/>
    <property type="evidence" value="ECO:0007669"/>
    <property type="project" value="InterPro"/>
</dbReference>
<evidence type="ECO:0000256" key="2">
    <source>
        <dbReference type="ARBA" id="ARBA00005155"/>
    </source>
</evidence>
<dbReference type="GO" id="GO:0016163">
    <property type="term" value="F:nitrogenase activity"/>
    <property type="evidence" value="ECO:0007669"/>
    <property type="project" value="InterPro"/>
</dbReference>
<evidence type="ECO:0000259" key="7">
    <source>
        <dbReference type="Pfam" id="PF00148"/>
    </source>
</evidence>
<dbReference type="InterPro" id="IPR000318">
    <property type="entry name" value="Nase_comp1_CS"/>
</dbReference>
<evidence type="ECO:0000256" key="5">
    <source>
        <dbReference type="ARBA" id="ARBA00023231"/>
    </source>
</evidence>
<dbReference type="UniPathway" id="UPA00782"/>
<comment type="caution">
    <text evidence="8">The sequence shown here is derived from an EMBL/GenBank/DDBJ whole genome shotgun (WGS) entry which is preliminary data.</text>
</comment>
<dbReference type="PROSITE" id="PS00699">
    <property type="entry name" value="NITROGENASE_1_1"/>
    <property type="match status" value="1"/>
</dbReference>
<dbReference type="Pfam" id="PF00148">
    <property type="entry name" value="Oxidored_nitro"/>
    <property type="match status" value="1"/>
</dbReference>
<dbReference type="OrthoDB" id="9800746at2"/>
<evidence type="ECO:0000256" key="4">
    <source>
        <dbReference type="ARBA" id="ARBA00013282"/>
    </source>
</evidence>
<protein>
    <recommendedName>
        <fullName evidence="4">Nitrogenase iron-molybdenum cofactor biosynthesis protein NifN</fullName>
    </recommendedName>
</protein>
<sequence length="440" mass="47945">MAKVVTPNKPVIVNPLKQSQTLGAALAFLGLKGMMPLLHGSQGCTAFAKVILVRHFREAIPLSTTAMTEVSTILGGEENVEQAILTLVQKSQPEIIGLCTTGLTETRGDDMDGILKDFRKRHPELDELPIVLVSSPDFKGALQDGFAAAVESIVKEVPQPGEPKAQQVTILMSSAFTPGDVQQIKEIVSTFGLIPIIVPDLSASLDGHLDDSYSPITGGGTTLVQLHKVGSSVYTLALGESMRGAAKILEQKFGTPYEVFTELTGLEAVDKFMQFLANLSGTAVPEKYRRQRRQLQDAMLDTHFYFGRKKVSLALEPDLLWSTVYFLQSMGAEIQAAVTTTRSPLLEKLPIDSVTIGDFEDFENLAVGSDLLIGNSHTQAIAKRLGIPLYRQGIPIFDRLGNGQFTKVGYRGTMELLFDIGNLFLHAEETKVRDRDVQGD</sequence>
<evidence type="ECO:0000313" key="8">
    <source>
        <dbReference type="EMBL" id="OKH13021.1"/>
    </source>
</evidence>
<accession>A0A1U7GXH6</accession>
<evidence type="ECO:0000256" key="1">
    <source>
        <dbReference type="ARBA" id="ARBA00003171"/>
    </source>
</evidence>
<comment type="pathway">
    <text evidence="2">Cofactor biosynthesis; Fe-Mo cofactor biosynthesis.</text>
</comment>
<dbReference type="PANTHER" id="PTHR33712">
    <property type="entry name" value="LIGHT-INDEPENDENT PROTOCHLOROPHYLLIDE REDUCTASE SUBUNIT B"/>
    <property type="match status" value="1"/>
</dbReference>
<keyword evidence="9" id="KW-1185">Reference proteome</keyword>
<dbReference type="Proteomes" id="UP000186391">
    <property type="component" value="Unassembled WGS sequence"/>
</dbReference>
<reference evidence="8 9" key="1">
    <citation type="submission" date="2016-11" db="EMBL/GenBank/DDBJ databases">
        <title>Draft Genome Sequences of Nine Cyanobacterial Strains from Diverse Habitats.</title>
        <authorList>
            <person name="Zhu T."/>
            <person name="Hou S."/>
            <person name="Lu X."/>
            <person name="Hess W.R."/>
        </authorList>
    </citation>
    <scope>NUCLEOTIDE SEQUENCE [LARGE SCALE GENOMIC DNA]</scope>
    <source>
        <strain evidence="8 9">NIES-592</strain>
    </source>
</reference>
<dbReference type="Gene3D" id="6.10.250.1090">
    <property type="match status" value="1"/>
</dbReference>
<organism evidence="8 9">
    <name type="scientific">Fischerella major NIES-592</name>
    <dbReference type="NCBI Taxonomy" id="210994"/>
    <lineage>
        <taxon>Bacteria</taxon>
        <taxon>Bacillati</taxon>
        <taxon>Cyanobacteriota</taxon>
        <taxon>Cyanophyceae</taxon>
        <taxon>Nostocales</taxon>
        <taxon>Hapalosiphonaceae</taxon>
        <taxon>Fischerella</taxon>
    </lineage>
</organism>
<dbReference type="Gene3D" id="3.40.50.1980">
    <property type="entry name" value="Nitrogenase molybdenum iron protein domain"/>
    <property type="match status" value="3"/>
</dbReference>
<dbReference type="InterPro" id="IPR000510">
    <property type="entry name" value="Nase/OxRdtase_comp1"/>
</dbReference>
<dbReference type="AlphaFoldDB" id="A0A1U7GXH6"/>
<dbReference type="NCBIfam" id="TIGR01285">
    <property type="entry name" value="nifN"/>
    <property type="match status" value="1"/>
</dbReference>
<evidence type="ECO:0000313" key="9">
    <source>
        <dbReference type="Proteomes" id="UP000186391"/>
    </source>
</evidence>
<comment type="function">
    <text evidence="1">This protein may play a role in the biosynthesis of the prosthetic group of nitrogenase (FeMo cofactor).</text>
</comment>
<proteinExistence type="inferred from homology"/>
<dbReference type="InterPro" id="IPR005975">
    <property type="entry name" value="Nase_Mo-Fe_CF"/>
</dbReference>
<name>A0A1U7GXH6_9CYAN</name>
<gene>
    <name evidence="8" type="ORF">NIES592_15425</name>
</gene>
<dbReference type="SUPFAM" id="SSF53807">
    <property type="entry name" value="Helical backbone' metal receptor"/>
    <property type="match status" value="1"/>
</dbReference>
<comment type="similarity">
    <text evidence="3 6">Belongs to the NifD/NifK/NifE/NifN family.</text>
</comment>
<dbReference type="RefSeq" id="WP_073556216.1">
    <property type="nucleotide sequence ID" value="NZ_MRCA01000008.1"/>
</dbReference>